<keyword evidence="9" id="KW-0472">Membrane</keyword>
<evidence type="ECO:0000256" key="7">
    <source>
        <dbReference type="ARBA" id="ARBA00022840"/>
    </source>
</evidence>
<keyword evidence="12" id="KW-1185">Reference proteome</keyword>
<accession>A0ABW3XXA9</accession>
<organism evidence="11 12">
    <name type="scientific">Namhaeicola litoreus</name>
    <dbReference type="NCBI Taxonomy" id="1052145"/>
    <lineage>
        <taxon>Bacteria</taxon>
        <taxon>Pseudomonadati</taxon>
        <taxon>Bacteroidota</taxon>
        <taxon>Flavobacteriia</taxon>
        <taxon>Flavobacteriales</taxon>
        <taxon>Flavobacteriaceae</taxon>
        <taxon>Namhaeicola</taxon>
    </lineage>
</organism>
<evidence type="ECO:0000313" key="11">
    <source>
        <dbReference type="EMBL" id="MFD1314204.1"/>
    </source>
</evidence>
<dbReference type="CDD" id="cd00082">
    <property type="entry name" value="HisKA"/>
    <property type="match status" value="1"/>
</dbReference>
<dbReference type="PANTHER" id="PTHR43065">
    <property type="entry name" value="SENSOR HISTIDINE KINASE"/>
    <property type="match status" value="1"/>
</dbReference>
<dbReference type="EC" id="2.7.13.3" evidence="2"/>
<dbReference type="InterPro" id="IPR004358">
    <property type="entry name" value="Sig_transdc_His_kin-like_C"/>
</dbReference>
<keyword evidence="9" id="KW-0812">Transmembrane</keyword>
<proteinExistence type="predicted"/>
<evidence type="ECO:0000256" key="6">
    <source>
        <dbReference type="ARBA" id="ARBA00022777"/>
    </source>
</evidence>
<dbReference type="InterPro" id="IPR003661">
    <property type="entry name" value="HisK_dim/P_dom"/>
</dbReference>
<evidence type="ECO:0000256" key="1">
    <source>
        <dbReference type="ARBA" id="ARBA00000085"/>
    </source>
</evidence>
<dbReference type="InterPro" id="IPR036890">
    <property type="entry name" value="HATPase_C_sf"/>
</dbReference>
<dbReference type="SUPFAM" id="SSF47384">
    <property type="entry name" value="Homodimeric domain of signal transducing histidine kinase"/>
    <property type="match status" value="1"/>
</dbReference>
<dbReference type="Pfam" id="PF02518">
    <property type="entry name" value="HATPase_c"/>
    <property type="match status" value="1"/>
</dbReference>
<sequence>MNFPETKTIIRWALTIASFLIVALILWNTNQFFQKFKNEERLKMEVLAIAYENFNNVDLDVDVSLEEKIIASNSSIPMIVTYDNGDIYRWANLGVANSSKFTSLPEKDRLYLHKQLRKMQAENEPLVVNYKQDNVNVTQRIYYRDSDLLNRLQFYPLGLLLILLLFGTIIYLVFQQNKVAEQNKLWAGMAKETAHQIGTPLSSLLGWVELLRLENTSEDIVTEIEKDVDRLNTIADRFSKIGSIPKLEPIDLVEETKNAFGYIKSRSFKQITFDFKDEYGKPLMVNLNQQLYSWVIENLVKNAIDAMQGKGNLTVTISRENNHALVLVSDTGKGILKRLHKKIFDPGYTTKKRGWGLGLSLTKRIIEDYHNGRIYVKNSEIGKGTTFAIELKLIAE</sequence>
<feature type="domain" description="Histidine kinase" evidence="10">
    <location>
        <begin position="192"/>
        <end position="395"/>
    </location>
</feature>
<evidence type="ECO:0000256" key="5">
    <source>
        <dbReference type="ARBA" id="ARBA00022741"/>
    </source>
</evidence>
<dbReference type="Gene3D" id="3.30.565.10">
    <property type="entry name" value="Histidine kinase-like ATPase, C-terminal domain"/>
    <property type="match status" value="1"/>
</dbReference>
<keyword evidence="4" id="KW-0808">Transferase</keyword>
<reference evidence="12" key="1">
    <citation type="journal article" date="2019" name="Int. J. Syst. Evol. Microbiol.">
        <title>The Global Catalogue of Microorganisms (GCM) 10K type strain sequencing project: providing services to taxonomists for standard genome sequencing and annotation.</title>
        <authorList>
            <consortium name="The Broad Institute Genomics Platform"/>
            <consortium name="The Broad Institute Genome Sequencing Center for Infectious Disease"/>
            <person name="Wu L."/>
            <person name="Ma J."/>
        </authorList>
    </citation>
    <scope>NUCLEOTIDE SEQUENCE [LARGE SCALE GENOMIC DNA]</scope>
    <source>
        <strain evidence="12">CCUG 61485</strain>
    </source>
</reference>
<keyword evidence="8" id="KW-0902">Two-component regulatory system</keyword>
<keyword evidence="3" id="KW-0597">Phosphoprotein</keyword>
<evidence type="ECO:0000256" key="3">
    <source>
        <dbReference type="ARBA" id="ARBA00022553"/>
    </source>
</evidence>
<dbReference type="PRINTS" id="PR00344">
    <property type="entry name" value="BCTRLSENSOR"/>
</dbReference>
<keyword evidence="9" id="KW-1133">Transmembrane helix</keyword>
<dbReference type="InterPro" id="IPR036097">
    <property type="entry name" value="HisK_dim/P_sf"/>
</dbReference>
<dbReference type="Proteomes" id="UP001597201">
    <property type="component" value="Unassembled WGS sequence"/>
</dbReference>
<dbReference type="InterPro" id="IPR005467">
    <property type="entry name" value="His_kinase_dom"/>
</dbReference>
<name>A0ABW3XXA9_9FLAO</name>
<keyword evidence="6 11" id="KW-0418">Kinase</keyword>
<dbReference type="GO" id="GO:0016301">
    <property type="term" value="F:kinase activity"/>
    <property type="evidence" value="ECO:0007669"/>
    <property type="project" value="UniProtKB-KW"/>
</dbReference>
<evidence type="ECO:0000256" key="2">
    <source>
        <dbReference type="ARBA" id="ARBA00012438"/>
    </source>
</evidence>
<evidence type="ECO:0000256" key="4">
    <source>
        <dbReference type="ARBA" id="ARBA00022679"/>
    </source>
</evidence>
<evidence type="ECO:0000256" key="8">
    <source>
        <dbReference type="ARBA" id="ARBA00023012"/>
    </source>
</evidence>
<dbReference type="PANTHER" id="PTHR43065:SF46">
    <property type="entry name" value="C4-DICARBOXYLATE TRANSPORT SENSOR PROTEIN DCTB"/>
    <property type="match status" value="1"/>
</dbReference>
<dbReference type="InterPro" id="IPR003594">
    <property type="entry name" value="HATPase_dom"/>
</dbReference>
<dbReference type="Gene3D" id="1.10.287.130">
    <property type="match status" value="1"/>
</dbReference>
<dbReference type="SMART" id="SM00387">
    <property type="entry name" value="HATPase_c"/>
    <property type="match status" value="1"/>
</dbReference>
<feature type="transmembrane region" description="Helical" evidence="9">
    <location>
        <begin position="154"/>
        <end position="174"/>
    </location>
</feature>
<dbReference type="EMBL" id="JBHTMY010000001">
    <property type="protein sequence ID" value="MFD1314204.1"/>
    <property type="molecule type" value="Genomic_DNA"/>
</dbReference>
<comment type="caution">
    <text evidence="11">The sequence shown here is derived from an EMBL/GenBank/DDBJ whole genome shotgun (WGS) entry which is preliminary data.</text>
</comment>
<dbReference type="SUPFAM" id="SSF55874">
    <property type="entry name" value="ATPase domain of HSP90 chaperone/DNA topoisomerase II/histidine kinase"/>
    <property type="match status" value="1"/>
</dbReference>
<evidence type="ECO:0000259" key="10">
    <source>
        <dbReference type="PROSITE" id="PS50109"/>
    </source>
</evidence>
<feature type="transmembrane region" description="Helical" evidence="9">
    <location>
        <begin position="12"/>
        <end position="33"/>
    </location>
</feature>
<keyword evidence="7" id="KW-0067">ATP-binding</keyword>
<dbReference type="RefSeq" id="WP_377175585.1">
    <property type="nucleotide sequence ID" value="NZ_JBHTMY010000001.1"/>
</dbReference>
<protein>
    <recommendedName>
        <fullName evidence="2">histidine kinase</fullName>
        <ecNumber evidence="2">2.7.13.3</ecNumber>
    </recommendedName>
</protein>
<comment type="catalytic activity">
    <reaction evidence="1">
        <text>ATP + protein L-histidine = ADP + protein N-phospho-L-histidine.</text>
        <dbReference type="EC" id="2.7.13.3"/>
    </reaction>
</comment>
<evidence type="ECO:0000313" key="12">
    <source>
        <dbReference type="Proteomes" id="UP001597201"/>
    </source>
</evidence>
<evidence type="ECO:0000256" key="9">
    <source>
        <dbReference type="SAM" id="Phobius"/>
    </source>
</evidence>
<dbReference type="PROSITE" id="PS50109">
    <property type="entry name" value="HIS_KIN"/>
    <property type="match status" value="1"/>
</dbReference>
<dbReference type="CDD" id="cd00075">
    <property type="entry name" value="HATPase"/>
    <property type="match status" value="1"/>
</dbReference>
<gene>
    <name evidence="11" type="ORF">ACFQ39_01125</name>
</gene>
<keyword evidence="5" id="KW-0547">Nucleotide-binding</keyword>